<evidence type="ECO:0000256" key="1">
    <source>
        <dbReference type="ARBA" id="ARBA00022491"/>
    </source>
</evidence>
<evidence type="ECO:0000313" key="7">
    <source>
        <dbReference type="EMBL" id="TDQ53887.1"/>
    </source>
</evidence>
<evidence type="ECO:0000256" key="3">
    <source>
        <dbReference type="ARBA" id="ARBA00023125"/>
    </source>
</evidence>
<dbReference type="RefSeq" id="WP_133828136.1">
    <property type="nucleotide sequence ID" value="NZ_BAABHR010000043.1"/>
</dbReference>
<evidence type="ECO:0000259" key="6">
    <source>
        <dbReference type="PROSITE" id="PS50977"/>
    </source>
</evidence>
<dbReference type="InterPro" id="IPR023772">
    <property type="entry name" value="DNA-bd_HTH_TetR-type_CS"/>
</dbReference>
<evidence type="ECO:0000256" key="4">
    <source>
        <dbReference type="ARBA" id="ARBA00023163"/>
    </source>
</evidence>
<name>A0A4R6V623_9PSEU</name>
<dbReference type="Gene3D" id="1.10.10.60">
    <property type="entry name" value="Homeodomain-like"/>
    <property type="match status" value="1"/>
</dbReference>
<dbReference type="PANTHER" id="PTHR30055:SF175">
    <property type="entry name" value="HTH-TYPE TRANSCRIPTIONAL REPRESSOR KSTR2"/>
    <property type="match status" value="1"/>
</dbReference>
<dbReference type="OrthoDB" id="1669699at2"/>
<proteinExistence type="predicted"/>
<keyword evidence="2" id="KW-0805">Transcription regulation</keyword>
<dbReference type="InterPro" id="IPR009057">
    <property type="entry name" value="Homeodomain-like_sf"/>
</dbReference>
<dbReference type="GO" id="GO:0003700">
    <property type="term" value="F:DNA-binding transcription factor activity"/>
    <property type="evidence" value="ECO:0007669"/>
    <property type="project" value="TreeGrafter"/>
</dbReference>
<gene>
    <name evidence="7" type="ORF">EV188_10631</name>
</gene>
<feature type="DNA-binding region" description="H-T-H motif" evidence="5">
    <location>
        <begin position="41"/>
        <end position="60"/>
    </location>
</feature>
<dbReference type="Pfam" id="PF17932">
    <property type="entry name" value="TetR_C_24"/>
    <property type="match status" value="1"/>
</dbReference>
<accession>A0A4R6V623</accession>
<dbReference type="InterPro" id="IPR001647">
    <property type="entry name" value="HTH_TetR"/>
</dbReference>
<dbReference type="Gene3D" id="1.10.357.10">
    <property type="entry name" value="Tetracycline Repressor, domain 2"/>
    <property type="match status" value="1"/>
</dbReference>
<sequence>MALRGTDGGRSGGGSRADEQRQRILAGAVSLFSRSGYRAVSMNDVAASVGLSKPTLYHYVRTKEDLLVAVYEEVLDESLRSARRIVAEAPSTREAVRRLIVERVRYTCEHRDLLTICFHEESALPAELAEPILERRREFERVVRDAVEAHLAATGRTLPMSVGTYVSTCLGAANWTYKWFDPSGPRTATELGDDVATVLLGLLDGG</sequence>
<dbReference type="PROSITE" id="PS01081">
    <property type="entry name" value="HTH_TETR_1"/>
    <property type="match status" value="1"/>
</dbReference>
<feature type="domain" description="HTH tetR-type" evidence="6">
    <location>
        <begin position="18"/>
        <end position="78"/>
    </location>
</feature>
<dbReference type="Pfam" id="PF00440">
    <property type="entry name" value="TetR_N"/>
    <property type="match status" value="1"/>
</dbReference>
<dbReference type="SUPFAM" id="SSF48498">
    <property type="entry name" value="Tetracyclin repressor-like, C-terminal domain"/>
    <property type="match status" value="1"/>
</dbReference>
<protein>
    <submittedName>
        <fullName evidence="7">TetR family transcriptional regulator</fullName>
    </submittedName>
</protein>
<dbReference type="PANTHER" id="PTHR30055">
    <property type="entry name" value="HTH-TYPE TRANSCRIPTIONAL REGULATOR RUTR"/>
    <property type="match status" value="1"/>
</dbReference>
<evidence type="ECO:0000313" key="8">
    <source>
        <dbReference type="Proteomes" id="UP000295705"/>
    </source>
</evidence>
<keyword evidence="3 5" id="KW-0238">DNA-binding</keyword>
<comment type="caution">
    <text evidence="7">The sequence shown here is derived from an EMBL/GenBank/DDBJ whole genome shotgun (WGS) entry which is preliminary data.</text>
</comment>
<keyword evidence="8" id="KW-1185">Reference proteome</keyword>
<keyword evidence="1" id="KW-0678">Repressor</keyword>
<dbReference type="InterPro" id="IPR036271">
    <property type="entry name" value="Tet_transcr_reg_TetR-rel_C_sf"/>
</dbReference>
<organism evidence="7 8">
    <name type="scientific">Actinomycetospora succinea</name>
    <dbReference type="NCBI Taxonomy" id="663603"/>
    <lineage>
        <taxon>Bacteria</taxon>
        <taxon>Bacillati</taxon>
        <taxon>Actinomycetota</taxon>
        <taxon>Actinomycetes</taxon>
        <taxon>Pseudonocardiales</taxon>
        <taxon>Pseudonocardiaceae</taxon>
        <taxon>Actinomycetospora</taxon>
    </lineage>
</organism>
<evidence type="ECO:0000256" key="2">
    <source>
        <dbReference type="ARBA" id="ARBA00023015"/>
    </source>
</evidence>
<dbReference type="EMBL" id="SNYO01000006">
    <property type="protein sequence ID" value="TDQ53887.1"/>
    <property type="molecule type" value="Genomic_DNA"/>
</dbReference>
<dbReference type="Proteomes" id="UP000295705">
    <property type="component" value="Unassembled WGS sequence"/>
</dbReference>
<dbReference type="AlphaFoldDB" id="A0A4R6V623"/>
<dbReference type="SUPFAM" id="SSF46689">
    <property type="entry name" value="Homeodomain-like"/>
    <property type="match status" value="1"/>
</dbReference>
<dbReference type="InterPro" id="IPR050109">
    <property type="entry name" value="HTH-type_TetR-like_transc_reg"/>
</dbReference>
<reference evidence="7 8" key="1">
    <citation type="submission" date="2019-03" db="EMBL/GenBank/DDBJ databases">
        <title>Genomic Encyclopedia of Type Strains, Phase IV (KMG-IV): sequencing the most valuable type-strain genomes for metagenomic binning, comparative biology and taxonomic classification.</title>
        <authorList>
            <person name="Goeker M."/>
        </authorList>
    </citation>
    <scope>NUCLEOTIDE SEQUENCE [LARGE SCALE GENOMIC DNA]</scope>
    <source>
        <strain evidence="7 8">DSM 45775</strain>
    </source>
</reference>
<dbReference type="PRINTS" id="PR00455">
    <property type="entry name" value="HTHTETR"/>
</dbReference>
<dbReference type="PROSITE" id="PS50977">
    <property type="entry name" value="HTH_TETR_2"/>
    <property type="match status" value="1"/>
</dbReference>
<dbReference type="InterPro" id="IPR041490">
    <property type="entry name" value="KstR2_TetR_C"/>
</dbReference>
<evidence type="ECO:0000256" key="5">
    <source>
        <dbReference type="PROSITE-ProRule" id="PRU00335"/>
    </source>
</evidence>
<keyword evidence="4" id="KW-0804">Transcription</keyword>
<dbReference type="GO" id="GO:0000976">
    <property type="term" value="F:transcription cis-regulatory region binding"/>
    <property type="evidence" value="ECO:0007669"/>
    <property type="project" value="TreeGrafter"/>
</dbReference>